<evidence type="ECO:0000313" key="1">
    <source>
        <dbReference type="EMBL" id="KKN05224.1"/>
    </source>
</evidence>
<dbReference type="EMBL" id="LAZR01004827">
    <property type="protein sequence ID" value="KKN05224.1"/>
    <property type="molecule type" value="Genomic_DNA"/>
</dbReference>
<protein>
    <submittedName>
        <fullName evidence="1">Uncharacterized protein</fullName>
    </submittedName>
</protein>
<comment type="caution">
    <text evidence="1">The sequence shown here is derived from an EMBL/GenBank/DDBJ whole genome shotgun (WGS) entry which is preliminary data.</text>
</comment>
<name>A0A0F9MH89_9ZZZZ</name>
<accession>A0A0F9MH89</accession>
<organism evidence="1">
    <name type="scientific">marine sediment metagenome</name>
    <dbReference type="NCBI Taxonomy" id="412755"/>
    <lineage>
        <taxon>unclassified sequences</taxon>
        <taxon>metagenomes</taxon>
        <taxon>ecological metagenomes</taxon>
    </lineage>
</organism>
<gene>
    <name evidence="1" type="ORF">LCGC14_1089410</name>
</gene>
<reference evidence="1" key="1">
    <citation type="journal article" date="2015" name="Nature">
        <title>Complex archaea that bridge the gap between prokaryotes and eukaryotes.</title>
        <authorList>
            <person name="Spang A."/>
            <person name="Saw J.H."/>
            <person name="Jorgensen S.L."/>
            <person name="Zaremba-Niedzwiedzka K."/>
            <person name="Martijn J."/>
            <person name="Lind A.E."/>
            <person name="van Eijk R."/>
            <person name="Schleper C."/>
            <person name="Guy L."/>
            <person name="Ettema T.J."/>
        </authorList>
    </citation>
    <scope>NUCLEOTIDE SEQUENCE</scope>
</reference>
<proteinExistence type="predicted"/>
<dbReference type="AlphaFoldDB" id="A0A0F9MH89"/>
<sequence length="96" mass="11239">MIDISDHALVRYIERIKGESLNKYRDEIRTLLKEHWGKPIPDSGYDDGILFVLEILRERPTVVTVLTPAYRPKRKNRPWSTRTLVHVSRLDEGRAA</sequence>